<dbReference type="InterPro" id="IPR029063">
    <property type="entry name" value="SAM-dependent_MTases_sf"/>
</dbReference>
<keyword evidence="2" id="KW-0489">Methyltransferase</keyword>
<proteinExistence type="predicted"/>
<evidence type="ECO:0000313" key="2">
    <source>
        <dbReference type="EMBL" id="SNR75954.1"/>
    </source>
</evidence>
<dbReference type="AlphaFoldDB" id="A0A238YZ58"/>
<organism evidence="2 3">
    <name type="scientific">Lutibacter flavus</name>
    <dbReference type="NCBI Taxonomy" id="691689"/>
    <lineage>
        <taxon>Bacteria</taxon>
        <taxon>Pseudomonadati</taxon>
        <taxon>Bacteroidota</taxon>
        <taxon>Flavobacteriia</taxon>
        <taxon>Flavobacteriales</taxon>
        <taxon>Flavobacteriaceae</taxon>
        <taxon>Lutibacter</taxon>
    </lineage>
</organism>
<dbReference type="Proteomes" id="UP000198412">
    <property type="component" value="Unassembled WGS sequence"/>
</dbReference>
<dbReference type="InterPro" id="IPR041698">
    <property type="entry name" value="Methyltransf_25"/>
</dbReference>
<dbReference type="OrthoDB" id="9795634at2"/>
<dbReference type="Pfam" id="PF13649">
    <property type="entry name" value="Methyltransf_25"/>
    <property type="match status" value="1"/>
</dbReference>
<evidence type="ECO:0000313" key="3">
    <source>
        <dbReference type="Proteomes" id="UP000198412"/>
    </source>
</evidence>
<gene>
    <name evidence="2" type="ORF">SAMN04488111_2921</name>
</gene>
<accession>A0A238YZ58</accession>
<name>A0A238YZ58_9FLAO</name>
<dbReference type="RefSeq" id="WP_089379186.1">
    <property type="nucleotide sequence ID" value="NZ_FZNX01000005.1"/>
</dbReference>
<feature type="domain" description="Methyltransferase" evidence="1">
    <location>
        <begin position="65"/>
        <end position="157"/>
    </location>
</feature>
<dbReference type="EMBL" id="FZNX01000005">
    <property type="protein sequence ID" value="SNR75954.1"/>
    <property type="molecule type" value="Genomic_DNA"/>
</dbReference>
<dbReference type="GO" id="GO:0032259">
    <property type="term" value="P:methylation"/>
    <property type="evidence" value="ECO:0007669"/>
    <property type="project" value="UniProtKB-KW"/>
</dbReference>
<keyword evidence="2" id="KW-0808">Transferase</keyword>
<dbReference type="Gene3D" id="3.40.50.150">
    <property type="entry name" value="Vaccinia Virus protein VP39"/>
    <property type="match status" value="1"/>
</dbReference>
<dbReference type="GO" id="GO:0008168">
    <property type="term" value="F:methyltransferase activity"/>
    <property type="evidence" value="ECO:0007669"/>
    <property type="project" value="UniProtKB-KW"/>
</dbReference>
<dbReference type="SUPFAM" id="SSF53335">
    <property type="entry name" value="S-adenosyl-L-methionine-dependent methyltransferases"/>
    <property type="match status" value="1"/>
</dbReference>
<dbReference type="CDD" id="cd02440">
    <property type="entry name" value="AdoMet_MTases"/>
    <property type="match status" value="1"/>
</dbReference>
<reference evidence="3" key="1">
    <citation type="submission" date="2017-06" db="EMBL/GenBank/DDBJ databases">
        <authorList>
            <person name="Varghese N."/>
            <person name="Submissions S."/>
        </authorList>
    </citation>
    <scope>NUCLEOTIDE SEQUENCE [LARGE SCALE GENOMIC DNA]</scope>
    <source>
        <strain evidence="3">DSM 27993</strain>
    </source>
</reference>
<evidence type="ECO:0000259" key="1">
    <source>
        <dbReference type="Pfam" id="PF13649"/>
    </source>
</evidence>
<protein>
    <submittedName>
        <fullName evidence="2">Methyltransferase domain-containing protein</fullName>
    </submittedName>
</protein>
<keyword evidence="3" id="KW-1185">Reference proteome</keyword>
<sequence>MKSKESSSEEYWKLNFNNDKIVNATDDLQVNIARTKNGKRVENKIWTKTLSYLTEILSIDKNSNVLELCCGNGVIIGELSKSCRNAYGIDYSKTLLNQLSKQYKNENLKTKLGDVNTVKLDIEMYNAIIIYFSLQHFNERDAFLLIEKSIESLKLGGKILIGDIPDLDKKWDYINKPIYCKDYFNRLKERRPKIGYWFQKEFFLAMNNCFPHTEFKIINQPDYQINSDHCFDILIEKNEII</sequence>